<sequence>MLLPQPGMDALGRMPLLLDDPFVVFEDLIDNRNERIKLRADRQSSSPISRGNGMQQDLCHRFAVDPKKTTSCTLAHTINMARSMDTVV</sequence>
<accession>A0A4R3J3J1</accession>
<comment type="caution">
    <text evidence="1">The sequence shown here is derived from an EMBL/GenBank/DDBJ whole genome shotgun (WGS) entry which is preliminary data.</text>
</comment>
<name>A0A4R3J3J1_9RHOB</name>
<reference evidence="1 2" key="1">
    <citation type="submission" date="2019-03" db="EMBL/GenBank/DDBJ databases">
        <title>Genomic Encyclopedia of Type Strains, Phase IV (KMG-IV): sequencing the most valuable type-strain genomes for metagenomic binning, comparative biology and taxonomic classification.</title>
        <authorList>
            <person name="Goeker M."/>
        </authorList>
    </citation>
    <scope>NUCLEOTIDE SEQUENCE [LARGE SCALE GENOMIC DNA]</scope>
    <source>
        <strain evidence="1 2">DSM 104836</strain>
    </source>
</reference>
<dbReference type="EMBL" id="SLZU01000024">
    <property type="protein sequence ID" value="TCS58929.1"/>
    <property type="molecule type" value="Genomic_DNA"/>
</dbReference>
<proteinExistence type="predicted"/>
<dbReference type="AlphaFoldDB" id="A0A4R3J3J1"/>
<organism evidence="1 2">
    <name type="scientific">Primorskyibacter sedentarius</name>
    <dbReference type="NCBI Taxonomy" id="745311"/>
    <lineage>
        <taxon>Bacteria</taxon>
        <taxon>Pseudomonadati</taxon>
        <taxon>Pseudomonadota</taxon>
        <taxon>Alphaproteobacteria</taxon>
        <taxon>Rhodobacterales</taxon>
        <taxon>Roseobacteraceae</taxon>
        <taxon>Primorskyibacter</taxon>
    </lineage>
</organism>
<keyword evidence="2" id="KW-1185">Reference proteome</keyword>
<protein>
    <submittedName>
        <fullName evidence="1">Uncharacterized protein</fullName>
    </submittedName>
</protein>
<evidence type="ECO:0000313" key="1">
    <source>
        <dbReference type="EMBL" id="TCS58929.1"/>
    </source>
</evidence>
<evidence type="ECO:0000313" key="2">
    <source>
        <dbReference type="Proteomes" id="UP000295696"/>
    </source>
</evidence>
<gene>
    <name evidence="1" type="ORF">EDD52_1242</name>
</gene>
<dbReference type="Proteomes" id="UP000295696">
    <property type="component" value="Unassembled WGS sequence"/>
</dbReference>